<name>A0ABR2KVM0_9EUKA</name>
<evidence type="ECO:0000313" key="3">
    <source>
        <dbReference type="EMBL" id="KAK8895163.1"/>
    </source>
</evidence>
<reference evidence="3 4" key="1">
    <citation type="submission" date="2024-04" db="EMBL/GenBank/DDBJ databases">
        <title>Tritrichomonas musculus Genome.</title>
        <authorList>
            <person name="Alves-Ferreira E."/>
            <person name="Grigg M."/>
            <person name="Lorenzi H."/>
            <person name="Galac M."/>
        </authorList>
    </citation>
    <scope>NUCLEOTIDE SEQUENCE [LARGE SCALE GENOMIC DNA]</scope>
    <source>
        <strain evidence="3 4">EAF2021</strain>
    </source>
</reference>
<dbReference type="PROSITE" id="PS51468">
    <property type="entry name" value="VIT"/>
    <property type="match status" value="1"/>
</dbReference>
<sequence>MVFGSCCILLNNNLISMDAKSIKIEGVQKGFLVNFEVTQTFIHSEKVSKEVHYVFPNDLKICIYDTTFVIGEEIIKPILQSKNEAKNTYNEAIKSGRTAVFGSNINNGLTEFKLGNVQPGIECKVILKIAFTSQITKEKEFFIKFPLDVYTPTGSVGCLQASEVSFQLSADKEKIAKITSNIKNGEFNEEEKKFTIKDKIDRNDNENSIIITFETNENIQCSALLTPSNFPNFDGCALLISPNLDTTNQSHSEFVFVADCSGSMGGNSIKKAGECLELFVKSLPTNSYFNVIRFGSKFHKLFENSELYNELTAQTAINLAQNLDASFGGTNIYPPLENIFQTENLHGQRQVFVITDGEVFDSEIVIELVSMNSEKNRIFSIGIGRGCDAGLVEGIANASGGKCDFVQEGDSIGEKVIPQLRSSLHPSLNSIEIHIEGENNDFFEISPFPLPQINANGARVVYLRMKKKEENSFEKGILITGNYGEKTVDIPLPIENIEYTQLFDEDKFGCSSGLNVGKAILPLFAFSILQKFERKSDISKDEEKKAIELSVSSGVLCKFTGFVGSTLLPTESYHGELFRYSTSHGFGCGNSTASRTQSCGWGNSTASSVTSCGWGNSTASRTQSCGWRNSTASRTQSCGWRNSTASRTQSCGWGNSTASSVTSCGWGNSTASSVTSCGWGNSTASSVTSCGWGNSTASRTQSCGWGSSGIKQEKTIPRAYGFGSFCKSAGYFGSDKDGTNDNKIENGSDLMKIIRCQKFSGFWENLEEVERITGLKVDHIDEIVVDDEAIKNNCVATISAIAAIRVKFAGEKNSWMMIVEKALEWLAKMLPNVDVEIVISKIEKLVTK</sequence>
<dbReference type="PROSITE" id="PS50234">
    <property type="entry name" value="VWFA"/>
    <property type="match status" value="1"/>
</dbReference>
<dbReference type="InterPro" id="IPR013694">
    <property type="entry name" value="VIT"/>
</dbReference>
<dbReference type="Pfam" id="PF08487">
    <property type="entry name" value="VIT"/>
    <property type="match status" value="1"/>
</dbReference>
<dbReference type="SMART" id="SM00327">
    <property type="entry name" value="VWA"/>
    <property type="match status" value="1"/>
</dbReference>
<feature type="domain" description="VIT" evidence="2">
    <location>
        <begin position="3"/>
        <end position="131"/>
    </location>
</feature>
<evidence type="ECO:0000259" key="1">
    <source>
        <dbReference type="PROSITE" id="PS50234"/>
    </source>
</evidence>
<evidence type="ECO:0000313" key="4">
    <source>
        <dbReference type="Proteomes" id="UP001470230"/>
    </source>
</evidence>
<dbReference type="SUPFAM" id="SSF53300">
    <property type="entry name" value="vWA-like"/>
    <property type="match status" value="1"/>
</dbReference>
<evidence type="ECO:0000259" key="2">
    <source>
        <dbReference type="PROSITE" id="PS51468"/>
    </source>
</evidence>
<dbReference type="PANTHER" id="PTHR45737:SF6">
    <property type="entry name" value="VON WILLEBRAND FACTOR A DOMAIN-CONTAINING PROTEIN 5A"/>
    <property type="match status" value="1"/>
</dbReference>
<dbReference type="InterPro" id="IPR002035">
    <property type="entry name" value="VWF_A"/>
</dbReference>
<keyword evidence="4" id="KW-1185">Reference proteome</keyword>
<dbReference type="Gene3D" id="3.40.50.410">
    <property type="entry name" value="von Willebrand factor, type A domain"/>
    <property type="match status" value="1"/>
</dbReference>
<dbReference type="Proteomes" id="UP001470230">
    <property type="component" value="Unassembled WGS sequence"/>
</dbReference>
<dbReference type="InterPro" id="IPR036465">
    <property type="entry name" value="vWFA_dom_sf"/>
</dbReference>
<feature type="domain" description="VWFA" evidence="1">
    <location>
        <begin position="253"/>
        <end position="424"/>
    </location>
</feature>
<accession>A0ABR2KVM0</accession>
<gene>
    <name evidence="3" type="ORF">M9Y10_023605</name>
</gene>
<organism evidence="3 4">
    <name type="scientific">Tritrichomonas musculus</name>
    <dbReference type="NCBI Taxonomy" id="1915356"/>
    <lineage>
        <taxon>Eukaryota</taxon>
        <taxon>Metamonada</taxon>
        <taxon>Parabasalia</taxon>
        <taxon>Tritrichomonadida</taxon>
        <taxon>Tritrichomonadidae</taxon>
        <taxon>Tritrichomonas</taxon>
    </lineage>
</organism>
<protein>
    <submittedName>
        <fullName evidence="3">von Willebrand factor A domain-containing protein 5A</fullName>
    </submittedName>
</protein>
<dbReference type="Pfam" id="PF13768">
    <property type="entry name" value="VWA_3"/>
    <property type="match status" value="1"/>
</dbReference>
<dbReference type="EMBL" id="JAPFFF010000003">
    <property type="protein sequence ID" value="KAK8895163.1"/>
    <property type="molecule type" value="Genomic_DNA"/>
</dbReference>
<proteinExistence type="predicted"/>
<dbReference type="PANTHER" id="PTHR45737">
    <property type="entry name" value="VON WILLEBRAND FACTOR A DOMAIN-CONTAINING PROTEIN 5A"/>
    <property type="match status" value="1"/>
</dbReference>
<comment type="caution">
    <text evidence="3">The sequence shown here is derived from an EMBL/GenBank/DDBJ whole genome shotgun (WGS) entry which is preliminary data.</text>
</comment>